<evidence type="ECO:0000313" key="8">
    <source>
        <dbReference type="EMBL" id="KAG2489315.1"/>
    </source>
</evidence>
<dbReference type="PANTHER" id="PTHR43519:SF1">
    <property type="entry name" value="ATP-DEPENDENT RNA HELICASE HRPB"/>
    <property type="match status" value="1"/>
</dbReference>
<dbReference type="Proteomes" id="UP000612055">
    <property type="component" value="Unassembled WGS sequence"/>
</dbReference>
<dbReference type="GO" id="GO:0016787">
    <property type="term" value="F:hydrolase activity"/>
    <property type="evidence" value="ECO:0007669"/>
    <property type="project" value="UniProtKB-KW"/>
</dbReference>
<dbReference type="FunFam" id="3.40.50.300:FF:002125">
    <property type="entry name" value="ATP-dependent helicase HrpB"/>
    <property type="match status" value="1"/>
</dbReference>
<dbReference type="EMBL" id="JAEHOE010000074">
    <property type="protein sequence ID" value="KAG2489315.1"/>
    <property type="molecule type" value="Genomic_DNA"/>
</dbReference>
<reference evidence="8" key="1">
    <citation type="journal article" date="2020" name="bioRxiv">
        <title>Comparative genomics of Chlamydomonas.</title>
        <authorList>
            <person name="Craig R.J."/>
            <person name="Hasan A.R."/>
            <person name="Ness R.W."/>
            <person name="Keightley P.D."/>
        </authorList>
    </citation>
    <scope>NUCLEOTIDE SEQUENCE</scope>
    <source>
        <strain evidence="8">CCAP 11/70</strain>
    </source>
</reference>
<gene>
    <name evidence="8" type="ORF">HYH03_012147</name>
</gene>
<dbReference type="InterPro" id="IPR027417">
    <property type="entry name" value="P-loop_NTPase"/>
</dbReference>
<dbReference type="SUPFAM" id="SSF52540">
    <property type="entry name" value="P-loop containing nucleoside triphosphate hydrolases"/>
    <property type="match status" value="1"/>
</dbReference>
<dbReference type="InterPro" id="IPR011545">
    <property type="entry name" value="DEAD/DEAH_box_helicase_dom"/>
</dbReference>
<dbReference type="InterPro" id="IPR014001">
    <property type="entry name" value="Helicase_ATP-bd"/>
</dbReference>
<feature type="domain" description="Helicase ATP-binding" evidence="6">
    <location>
        <begin position="104"/>
        <end position="271"/>
    </location>
</feature>
<dbReference type="GO" id="GO:0003676">
    <property type="term" value="F:nucleic acid binding"/>
    <property type="evidence" value="ECO:0007669"/>
    <property type="project" value="InterPro"/>
</dbReference>
<protein>
    <recommendedName>
        <fullName evidence="10">ATP-dependent helicase HrpB</fullName>
    </recommendedName>
</protein>
<dbReference type="GO" id="GO:0005524">
    <property type="term" value="F:ATP binding"/>
    <property type="evidence" value="ECO:0007669"/>
    <property type="project" value="UniProtKB-KW"/>
</dbReference>
<evidence type="ECO:0008006" key="10">
    <source>
        <dbReference type="Google" id="ProtNLM"/>
    </source>
</evidence>
<feature type="region of interest" description="Disordered" evidence="5">
    <location>
        <begin position="1075"/>
        <end position="1111"/>
    </location>
</feature>
<dbReference type="SMART" id="SM00490">
    <property type="entry name" value="HELICc"/>
    <property type="match status" value="1"/>
</dbReference>
<evidence type="ECO:0000256" key="2">
    <source>
        <dbReference type="ARBA" id="ARBA00022801"/>
    </source>
</evidence>
<dbReference type="Gene3D" id="1.20.120.1080">
    <property type="match status" value="1"/>
</dbReference>
<dbReference type="PROSITE" id="PS51192">
    <property type="entry name" value="HELICASE_ATP_BIND_1"/>
    <property type="match status" value="1"/>
</dbReference>
<dbReference type="Pfam" id="PF00270">
    <property type="entry name" value="DEAD"/>
    <property type="match status" value="1"/>
</dbReference>
<dbReference type="InterPro" id="IPR007502">
    <property type="entry name" value="Helicase-assoc_dom"/>
</dbReference>
<proteinExistence type="predicted"/>
<feature type="domain" description="Helicase C-terminal" evidence="7">
    <location>
        <begin position="315"/>
        <end position="491"/>
    </location>
</feature>
<dbReference type="Gene3D" id="3.40.50.300">
    <property type="entry name" value="P-loop containing nucleotide triphosphate hydrolases"/>
    <property type="match status" value="2"/>
</dbReference>
<dbReference type="OrthoDB" id="42344at2759"/>
<keyword evidence="2" id="KW-0378">Hydrolase</keyword>
<evidence type="ECO:0000313" key="9">
    <source>
        <dbReference type="Proteomes" id="UP000612055"/>
    </source>
</evidence>
<dbReference type="InterPro" id="IPR056329">
    <property type="entry name" value="CON_HrpB"/>
</dbReference>
<feature type="compositionally biased region" description="Low complexity" evidence="5">
    <location>
        <begin position="693"/>
        <end position="706"/>
    </location>
</feature>
<evidence type="ECO:0000259" key="6">
    <source>
        <dbReference type="PROSITE" id="PS51192"/>
    </source>
</evidence>
<dbReference type="PROSITE" id="PS51194">
    <property type="entry name" value="HELICASE_CTER"/>
    <property type="match status" value="1"/>
</dbReference>
<dbReference type="Pfam" id="PF24473">
    <property type="entry name" value="CON_HrpB"/>
    <property type="match status" value="1"/>
</dbReference>
<evidence type="ECO:0000256" key="4">
    <source>
        <dbReference type="ARBA" id="ARBA00022840"/>
    </source>
</evidence>
<dbReference type="PANTHER" id="PTHR43519">
    <property type="entry name" value="ATP-DEPENDENT RNA HELICASE HRPB"/>
    <property type="match status" value="1"/>
</dbReference>
<evidence type="ECO:0000259" key="7">
    <source>
        <dbReference type="PROSITE" id="PS51194"/>
    </source>
</evidence>
<keyword evidence="1" id="KW-0547">Nucleotide-binding</keyword>
<dbReference type="SMART" id="SM00487">
    <property type="entry name" value="DEXDc"/>
    <property type="match status" value="1"/>
</dbReference>
<feature type="compositionally biased region" description="Gly residues" evidence="5">
    <location>
        <begin position="1082"/>
        <end position="1111"/>
    </location>
</feature>
<dbReference type="CDD" id="cd18791">
    <property type="entry name" value="SF2_C_RHA"/>
    <property type="match status" value="1"/>
</dbReference>
<keyword evidence="4" id="KW-0067">ATP-binding</keyword>
<accession>A0A835XTC6</accession>
<comment type="caution">
    <text evidence="8">The sequence shown here is derived from an EMBL/GenBank/DDBJ whole genome shotgun (WGS) entry which is preliminary data.</text>
</comment>
<dbReference type="Pfam" id="PF00271">
    <property type="entry name" value="Helicase_C"/>
    <property type="match status" value="1"/>
</dbReference>
<dbReference type="AlphaFoldDB" id="A0A835XTC6"/>
<feature type="compositionally biased region" description="Low complexity" evidence="5">
    <location>
        <begin position="673"/>
        <end position="682"/>
    </location>
</feature>
<dbReference type="SMART" id="SM00847">
    <property type="entry name" value="HA2"/>
    <property type="match status" value="1"/>
</dbReference>
<dbReference type="InterPro" id="IPR013689">
    <property type="entry name" value="RNA_helicase_ATP-dep_HrpB_C"/>
</dbReference>
<evidence type="ECO:0000256" key="1">
    <source>
        <dbReference type="ARBA" id="ARBA00022741"/>
    </source>
</evidence>
<organism evidence="8 9">
    <name type="scientific">Edaphochlamys debaryana</name>
    <dbReference type="NCBI Taxonomy" id="47281"/>
    <lineage>
        <taxon>Eukaryota</taxon>
        <taxon>Viridiplantae</taxon>
        <taxon>Chlorophyta</taxon>
        <taxon>core chlorophytes</taxon>
        <taxon>Chlorophyceae</taxon>
        <taxon>CS clade</taxon>
        <taxon>Chlamydomonadales</taxon>
        <taxon>Chlamydomonadales incertae sedis</taxon>
        <taxon>Edaphochlamys</taxon>
    </lineage>
</organism>
<evidence type="ECO:0000256" key="3">
    <source>
        <dbReference type="ARBA" id="ARBA00022806"/>
    </source>
</evidence>
<sequence>MSATRMTRGGRSAAPTAAAWLGHTPATRPLQPHPGHTAGPAAPLRLWPCSRLPSGGAAVADPRRPAVPPRAAVVASAAAAQAVRPDVLKIADGLPIRECLEEVLVGLDRGSGMVLQAPPGAGKTTVVPLAMLAHGPEYLAGGQKILVLEPRRVAAKGAARRMAASLGEPAGGRVGYRVRLETKVSSATRIEVVTEGILLRRLQSDPELEGVGAIVFDEFHERNLDADVALALCLDVQRLARPELRLLVMSATLGGGLGDRVRALMGEAQAGGGGGQGPEVRLVVSEGRSFPVSTHHLGTPDPTERHALERAVADAVAQALRESSGDRGGAGGDVLAFLPGVGEIQRAERFIEEDGTAKKYGVRLMQLYGNMAPDAQDEVLRPSKGGAKRRRVILATPIAESSVTIEGVTAVVDCGLRRVPRYDPSTAVNRLATVRISEASADQRRGRAGRTAPGRCYRLWSERDPLPSATSEPEIASADLAPTCLELALWGSPDGAGLPWLDPPPRDLVDAGVELLKDLGALEPSSLRPTPHGRLLARLGTHPRWGQAVLRGAALGCVELAAVVANMLGGERDLLRGQAGGRSADLMLRLEALARDDQDLDRASASRVLQGARAMAALATATTRAQQARAAAPPPAAGAAAAGRSALDDEDEAVAAAVAAAGAGPMESADPESGPADAASLDGADDDGEDEAPAAVAAPAAPAAPSKPFDVAWRDQMVREGLVGALVAAAYPDRIAERKDRSNTRAAFTLSSGQVVRLPSDSDPLSSAPYLAVAEIGGVARSAAWRRDGGGNDMVRAAAGLSLAAIEGYLKEMIQERDEVFWASSSKSVLARRRRCLGRLVLSERSTPISDAAALPALLQGFKEMGGVRGVGLSKETEAWRQRAVWLRRQAQAGPSAAAKALAELPDLSDEGLLASAPQWLAPHLAGVRRKGDMLKLDWGNILRSLLSWEQRQAVDREAPSHLTLPTGTQALVDYSGDTPVVRCRMQEVFGLAEAPRLAGGRIPLTLELLTPAQRPAAVTADLASFWANSYPEVRKQLRGEYPRHVWPENPLEAEATRLTKRALAAAEAAKAAAEAAKGTAAGAGKGGAKGGAGAGQGAGGKGKAGGGKKK</sequence>
<dbReference type="Pfam" id="PF08482">
    <property type="entry name" value="HrpB_C"/>
    <property type="match status" value="1"/>
</dbReference>
<feature type="compositionally biased region" description="Acidic residues" evidence="5">
    <location>
        <begin position="683"/>
        <end position="692"/>
    </location>
</feature>
<feature type="region of interest" description="Disordered" evidence="5">
    <location>
        <begin position="625"/>
        <end position="645"/>
    </location>
</feature>
<keyword evidence="9" id="KW-1185">Reference proteome</keyword>
<evidence type="ECO:0000256" key="5">
    <source>
        <dbReference type="SAM" id="MobiDB-lite"/>
    </source>
</evidence>
<dbReference type="CDD" id="cd17990">
    <property type="entry name" value="DEXHc_HrpB"/>
    <property type="match status" value="1"/>
</dbReference>
<name>A0A835XTC6_9CHLO</name>
<dbReference type="GO" id="GO:0004386">
    <property type="term" value="F:helicase activity"/>
    <property type="evidence" value="ECO:0007669"/>
    <property type="project" value="UniProtKB-KW"/>
</dbReference>
<keyword evidence="3" id="KW-0347">Helicase</keyword>
<feature type="region of interest" description="Disordered" evidence="5">
    <location>
        <begin position="661"/>
        <end position="706"/>
    </location>
</feature>
<dbReference type="InterPro" id="IPR049614">
    <property type="entry name" value="HrpB_DEXH"/>
</dbReference>
<dbReference type="InterPro" id="IPR001650">
    <property type="entry name" value="Helicase_C-like"/>
</dbReference>